<name>A0A413B1V8_9FIRM</name>
<gene>
    <name evidence="2" type="ORF">DWV78_17080</name>
</gene>
<dbReference type="AlphaFoldDB" id="A0A413B1V8"/>
<dbReference type="Pfam" id="PF13575">
    <property type="entry name" value="DUF4135"/>
    <property type="match status" value="1"/>
</dbReference>
<evidence type="ECO:0000313" key="3">
    <source>
        <dbReference type="Proteomes" id="UP000286581"/>
    </source>
</evidence>
<evidence type="ECO:0000259" key="1">
    <source>
        <dbReference type="Pfam" id="PF13575"/>
    </source>
</evidence>
<accession>A0A413B1V8</accession>
<sequence>MDIFKKYVETQFLLNIKGKNYKARLKPVFYKYFVDTCKEAIFDISAKTLVYLINECRQELIGNSAYDRYDYFNDILVKSQYQAYIMDRFPVLKSKIERAIIDRFSFSVDVQEHLNNDIEELRKKFRVLGECVKLTEMNSDRHQHGKTVLCLEFEQGKIIYKPRSLESDIIWNNLIDYLNKKSKVHLRGIHTLNCQTHGWQEFINATQCENTDEIKQVYKRIGALLNMAYLCGVTDIHMENLIIDRDMPYITDLETLFDYGKSGVTAIDQWILNYVLVTQMLPVLSGSKMVKKGCDMAAITGGAGGIKIKKEVIKNPYTDQMQFVYEEIQYKKVKNIARYKGQYVDPRDYTEEIKEGFSFQYSVVTFNIL</sequence>
<comment type="caution">
    <text evidence="2">The sequence shown here is derived from an EMBL/GenBank/DDBJ whole genome shotgun (WGS) entry which is preliminary data.</text>
</comment>
<protein>
    <submittedName>
        <fullName evidence="2">DUF4135 domain-containing protein</fullName>
    </submittedName>
</protein>
<feature type="domain" description="Lantibiotic biosynthesis protein dehydration" evidence="1">
    <location>
        <begin position="89"/>
        <end position="364"/>
    </location>
</feature>
<organism evidence="2 3">
    <name type="scientific">Agathobacter rectalis</name>
    <dbReference type="NCBI Taxonomy" id="39491"/>
    <lineage>
        <taxon>Bacteria</taxon>
        <taxon>Bacillati</taxon>
        <taxon>Bacillota</taxon>
        <taxon>Clostridia</taxon>
        <taxon>Lachnospirales</taxon>
        <taxon>Lachnospiraceae</taxon>
        <taxon>Agathobacter</taxon>
    </lineage>
</organism>
<dbReference type="Proteomes" id="UP000286581">
    <property type="component" value="Unassembled WGS sequence"/>
</dbReference>
<dbReference type="InterPro" id="IPR025410">
    <property type="entry name" value="Lant_dehyd"/>
</dbReference>
<evidence type="ECO:0000313" key="2">
    <source>
        <dbReference type="EMBL" id="RGW31162.1"/>
    </source>
</evidence>
<reference evidence="2 3" key="1">
    <citation type="submission" date="2018-08" db="EMBL/GenBank/DDBJ databases">
        <title>A genome reference for cultivated species of the human gut microbiota.</title>
        <authorList>
            <person name="Zou Y."/>
            <person name="Xue W."/>
            <person name="Luo G."/>
        </authorList>
    </citation>
    <scope>NUCLEOTIDE SEQUENCE [LARGE SCALE GENOMIC DNA]</scope>
    <source>
        <strain evidence="2 3">AF12-8</strain>
    </source>
</reference>
<dbReference type="EMBL" id="QSAE01000169">
    <property type="protein sequence ID" value="RGW31162.1"/>
    <property type="molecule type" value="Genomic_DNA"/>
</dbReference>
<proteinExistence type="predicted"/>